<evidence type="ECO:0000256" key="3">
    <source>
        <dbReference type="ARBA" id="ARBA00023027"/>
    </source>
</evidence>
<dbReference type="InterPro" id="IPR016161">
    <property type="entry name" value="Ald_DH/histidinol_DH"/>
</dbReference>
<dbReference type="AlphaFoldDB" id="A0A127MTE9"/>
<dbReference type="FunFam" id="3.40.605.10:FF:000007">
    <property type="entry name" value="NAD/NADP-dependent betaine aldehyde dehydrogenase"/>
    <property type="match status" value="1"/>
</dbReference>
<dbReference type="RefSeq" id="WP_043272827.1">
    <property type="nucleotide sequence ID" value="NZ_BDGS01000001.1"/>
</dbReference>
<dbReference type="FunFam" id="3.40.309.10:FF:000012">
    <property type="entry name" value="Betaine aldehyde dehydrogenase"/>
    <property type="match status" value="1"/>
</dbReference>
<evidence type="ECO:0000313" key="6">
    <source>
        <dbReference type="EMBL" id="ANI15315.1"/>
    </source>
</evidence>
<dbReference type="Gene3D" id="3.40.309.10">
    <property type="entry name" value="Aldehyde Dehydrogenase, Chain A, domain 2"/>
    <property type="match status" value="1"/>
</dbReference>
<evidence type="ECO:0000256" key="1">
    <source>
        <dbReference type="ARBA" id="ARBA00009986"/>
    </source>
</evidence>
<dbReference type="InterPro" id="IPR015590">
    <property type="entry name" value="Aldehyde_DH_dom"/>
</dbReference>
<dbReference type="PROSITE" id="PS00687">
    <property type="entry name" value="ALDEHYDE_DEHYDR_GLU"/>
    <property type="match status" value="1"/>
</dbReference>
<dbReference type="GeneID" id="72996252"/>
<dbReference type="Proteomes" id="UP000077748">
    <property type="component" value="Chromosome"/>
</dbReference>
<protein>
    <submittedName>
        <fullName evidence="6">Aldehyde dehydrogenase</fullName>
    </submittedName>
</protein>
<dbReference type="PANTHER" id="PTHR43860">
    <property type="entry name" value="BETAINE ALDEHYDE DEHYDROGENASE"/>
    <property type="match status" value="1"/>
</dbReference>
<dbReference type="PANTHER" id="PTHR43860:SF2">
    <property type="entry name" value="BETAINE ALDEHYDE DEHYDROGENASE-RELATED"/>
    <property type="match status" value="1"/>
</dbReference>
<name>A0A127MTE9_9PSED</name>
<proteinExistence type="inferred from homology"/>
<keyword evidence="2 4" id="KW-0560">Oxidoreductase</keyword>
<dbReference type="InterPro" id="IPR016162">
    <property type="entry name" value="Ald_DH_N"/>
</dbReference>
<evidence type="ECO:0000256" key="2">
    <source>
        <dbReference type="ARBA" id="ARBA00023002"/>
    </source>
</evidence>
<comment type="similarity">
    <text evidence="1 4">Belongs to the aldehyde dehydrogenase family.</text>
</comment>
<dbReference type="KEGG" id="pcq:PcP3B5_31730"/>
<sequence length="491" mass="52091">MQNLNFINGRWCQSLSGETLPVTDPASEENFAEIPRSGAAEVDAAVQAAEAALAAGWRRTTGAQRARLLRAIAAGIQQQAGALAELEVRDCGKPITEARYDMSDAVACFEYYAGLAEALDGQQGTPVEVSDPRFEVKLRHEPAGVVGLIVPWNFPLVNAAWKVAPALAAGCTVVLKPSELASLTTLRLARIAEEAGLPAGVLNVVCGLGSECGAAVAAHPGIAKVSFTGGTESGRKVMQARANLIGDLALELGGKSAMIVFDDVDLDHAVEWILMGSMYNQGQVCAATSRVLVQDSIFDALLEKLRHAVQGLRVGAGLDDSTQVGPLISAAQRERVAALVRQGVEQGARLLCGGEAPGQLDKGYFYLPTVALDVSRDNVLWREEVFGPVLCVARFGNEAQAIELANDSRYGLAAAVLSDDGERRERVAAQLVAGIVWANCSGPAFIQAPWGGVKQSGFRRGLGEWGMHEFLELKQVTTYTSADAWGHFNAR</sequence>
<dbReference type="Gene3D" id="3.40.605.10">
    <property type="entry name" value="Aldehyde Dehydrogenase, Chain A, domain 1"/>
    <property type="match status" value="1"/>
</dbReference>
<dbReference type="SUPFAM" id="SSF53720">
    <property type="entry name" value="ALDH-like"/>
    <property type="match status" value="1"/>
</dbReference>
<dbReference type="Pfam" id="PF00171">
    <property type="entry name" value="Aldedh"/>
    <property type="match status" value="1"/>
</dbReference>
<keyword evidence="3" id="KW-0520">NAD</keyword>
<reference evidence="6 7" key="1">
    <citation type="submission" date="2016-05" db="EMBL/GenBank/DDBJ databases">
        <title>Genome Sequence of Pseudomonas citronellolis Strain SJTE-3, an Estrogens and Persistent Organic Pollutants degradation strain.</title>
        <authorList>
            <person name="Liang R."/>
        </authorList>
    </citation>
    <scope>NUCLEOTIDE SEQUENCE [LARGE SCALE GENOMIC DNA]</scope>
    <source>
        <strain evidence="6 7">SJTE-3</strain>
    </source>
</reference>
<dbReference type="InterPro" id="IPR016163">
    <property type="entry name" value="Ald_DH_C"/>
</dbReference>
<feature type="domain" description="Aldehyde dehydrogenase" evidence="5">
    <location>
        <begin position="11"/>
        <end position="476"/>
    </location>
</feature>
<evidence type="ECO:0000256" key="4">
    <source>
        <dbReference type="RuleBase" id="RU003345"/>
    </source>
</evidence>
<dbReference type="InterPro" id="IPR029510">
    <property type="entry name" value="Ald_DH_CS_GLU"/>
</dbReference>
<dbReference type="GO" id="GO:0016620">
    <property type="term" value="F:oxidoreductase activity, acting on the aldehyde or oxo group of donors, NAD or NADP as acceptor"/>
    <property type="evidence" value="ECO:0007669"/>
    <property type="project" value="InterPro"/>
</dbReference>
<accession>A0A127MTE9</accession>
<gene>
    <name evidence="6" type="ORF">A9C11_15585</name>
</gene>
<evidence type="ECO:0000313" key="7">
    <source>
        <dbReference type="Proteomes" id="UP000077748"/>
    </source>
</evidence>
<dbReference type="STRING" id="53408.A9C11_15585"/>
<evidence type="ECO:0000259" key="5">
    <source>
        <dbReference type="Pfam" id="PF00171"/>
    </source>
</evidence>
<dbReference type="EMBL" id="CP015878">
    <property type="protein sequence ID" value="ANI15315.1"/>
    <property type="molecule type" value="Genomic_DNA"/>
</dbReference>
<organism evidence="6 7">
    <name type="scientific">Pseudomonas citronellolis</name>
    <dbReference type="NCBI Taxonomy" id="53408"/>
    <lineage>
        <taxon>Bacteria</taxon>
        <taxon>Pseudomonadati</taxon>
        <taxon>Pseudomonadota</taxon>
        <taxon>Gammaproteobacteria</taxon>
        <taxon>Pseudomonadales</taxon>
        <taxon>Pseudomonadaceae</taxon>
        <taxon>Pseudomonas</taxon>
    </lineage>
</organism>